<reference evidence="2" key="1">
    <citation type="journal article" date="2020" name="Stud. Mycol.">
        <title>101 Dothideomycetes genomes: A test case for predicting lifestyles and emergence of pathogens.</title>
        <authorList>
            <person name="Haridas S."/>
            <person name="Albert R."/>
            <person name="Binder M."/>
            <person name="Bloem J."/>
            <person name="LaButti K."/>
            <person name="Salamov A."/>
            <person name="Andreopoulos B."/>
            <person name="Baker S."/>
            <person name="Barry K."/>
            <person name="Bills G."/>
            <person name="Bluhm B."/>
            <person name="Cannon C."/>
            <person name="Castanera R."/>
            <person name="Culley D."/>
            <person name="Daum C."/>
            <person name="Ezra D."/>
            <person name="Gonzalez J."/>
            <person name="Henrissat B."/>
            <person name="Kuo A."/>
            <person name="Liang C."/>
            <person name="Lipzen A."/>
            <person name="Lutzoni F."/>
            <person name="Magnuson J."/>
            <person name="Mondo S."/>
            <person name="Nolan M."/>
            <person name="Ohm R."/>
            <person name="Pangilinan J."/>
            <person name="Park H.-J."/>
            <person name="Ramirez L."/>
            <person name="Alfaro M."/>
            <person name="Sun H."/>
            <person name="Tritt A."/>
            <person name="Yoshinaga Y."/>
            <person name="Zwiers L.-H."/>
            <person name="Turgeon B."/>
            <person name="Goodwin S."/>
            <person name="Spatafora J."/>
            <person name="Crous P."/>
            <person name="Grigoriev I."/>
        </authorList>
    </citation>
    <scope>NUCLEOTIDE SEQUENCE [LARGE SCALE GENOMIC DNA]</scope>
    <source>
        <strain evidence="2">CBS 304.66</strain>
    </source>
</reference>
<dbReference type="EMBL" id="ML986639">
    <property type="protein sequence ID" value="KAF2262496.1"/>
    <property type="molecule type" value="Genomic_DNA"/>
</dbReference>
<name>A0A9P4N7N2_9PLEO</name>
<sequence>MWLGGSLFKSWENEPWYREKPTLPSENPMVAHRQLPPAARDLSYASPAQSVLHGSRGDSGALLVSSGAEPAVLGRPGPVAVLGGCGYEVAVLVGGRCLKKGRSSPHGRAAVLHRNISVDHGPQGQAKRMPASSALPLTLRGGQADVAKESSTQAGRCWRASNEIRKTVVTLWQPAFCLGSAQQNVDCSG</sequence>
<protein>
    <submittedName>
        <fullName evidence="1">Uncharacterized protein</fullName>
    </submittedName>
</protein>
<keyword evidence="2" id="KW-1185">Reference proteome</keyword>
<gene>
    <name evidence="1" type="ORF">CC78DRAFT_545700</name>
</gene>
<evidence type="ECO:0000313" key="2">
    <source>
        <dbReference type="Proteomes" id="UP000800093"/>
    </source>
</evidence>
<comment type="caution">
    <text evidence="1">The sequence shown here is derived from an EMBL/GenBank/DDBJ whole genome shotgun (WGS) entry which is preliminary data.</text>
</comment>
<accession>A0A9P4N7N2</accession>
<dbReference type="AlphaFoldDB" id="A0A9P4N7N2"/>
<dbReference type="Proteomes" id="UP000800093">
    <property type="component" value="Unassembled WGS sequence"/>
</dbReference>
<proteinExistence type="predicted"/>
<evidence type="ECO:0000313" key="1">
    <source>
        <dbReference type="EMBL" id="KAF2262496.1"/>
    </source>
</evidence>
<organism evidence="1 2">
    <name type="scientific">Lojkania enalia</name>
    <dbReference type="NCBI Taxonomy" id="147567"/>
    <lineage>
        <taxon>Eukaryota</taxon>
        <taxon>Fungi</taxon>
        <taxon>Dikarya</taxon>
        <taxon>Ascomycota</taxon>
        <taxon>Pezizomycotina</taxon>
        <taxon>Dothideomycetes</taxon>
        <taxon>Pleosporomycetidae</taxon>
        <taxon>Pleosporales</taxon>
        <taxon>Pleosporales incertae sedis</taxon>
        <taxon>Lojkania</taxon>
    </lineage>
</organism>